<dbReference type="Proteomes" id="UP000186777">
    <property type="component" value="Unassembled WGS sequence"/>
</dbReference>
<gene>
    <name evidence="1" type="ORF">BHW43_06390</name>
</gene>
<dbReference type="InterPro" id="IPR010985">
    <property type="entry name" value="Ribbon_hlx_hlx"/>
</dbReference>
<sequence length="120" mass="13748">MKTLEDYMKLNYRLEFEPDEDEGGYVAYFPELPGCITMGDTIEEAAANAVDAKRTWLEAALENEMEIPLPEKKDKYSGQFKLRVPKALHKLLSQHAKQEGISMNQYCVYLLTRNDALNAK</sequence>
<proteinExistence type="predicted"/>
<dbReference type="InterPro" id="IPR035069">
    <property type="entry name" value="TTHA1013/TTHA0281-like"/>
</dbReference>
<protein>
    <submittedName>
        <fullName evidence="1">Antitoxin HicB</fullName>
    </submittedName>
</protein>
<dbReference type="Pfam" id="PF05534">
    <property type="entry name" value="HicB"/>
    <property type="match status" value="1"/>
</dbReference>
<dbReference type="PANTHER" id="PTHR34504">
    <property type="entry name" value="ANTITOXIN HICB"/>
    <property type="match status" value="1"/>
</dbReference>
<comment type="caution">
    <text evidence="1">The sequence shown here is derived from an EMBL/GenBank/DDBJ whole genome shotgun (WGS) entry which is preliminary data.</text>
</comment>
<dbReference type="PANTHER" id="PTHR34504:SF2">
    <property type="entry name" value="UPF0150 PROTEIN SSL0259"/>
    <property type="match status" value="1"/>
</dbReference>
<dbReference type="EMBL" id="MNTG01000030">
    <property type="protein sequence ID" value="OLA37452.1"/>
    <property type="molecule type" value="Genomic_DNA"/>
</dbReference>
<dbReference type="InterPro" id="IPR013321">
    <property type="entry name" value="Arc_rbn_hlx_hlx"/>
</dbReference>
<dbReference type="Gene3D" id="3.30.160.250">
    <property type="match status" value="1"/>
</dbReference>
<dbReference type="Gene3D" id="1.10.1220.10">
    <property type="entry name" value="Met repressor-like"/>
    <property type="match status" value="1"/>
</dbReference>
<dbReference type="AlphaFoldDB" id="A0A1Q6R502"/>
<dbReference type="SUPFAM" id="SSF143100">
    <property type="entry name" value="TTHA1013/TTHA0281-like"/>
    <property type="match status" value="1"/>
</dbReference>
<name>A0A1Q6R502_9FIRM</name>
<dbReference type="STRING" id="626940.BHW43_06390"/>
<evidence type="ECO:0000313" key="1">
    <source>
        <dbReference type="EMBL" id="OLA37452.1"/>
    </source>
</evidence>
<dbReference type="InterPro" id="IPR008651">
    <property type="entry name" value="Uncharacterised_HicB"/>
</dbReference>
<dbReference type="SUPFAM" id="SSF47598">
    <property type="entry name" value="Ribbon-helix-helix"/>
    <property type="match status" value="1"/>
</dbReference>
<evidence type="ECO:0000313" key="2">
    <source>
        <dbReference type="Proteomes" id="UP000186777"/>
    </source>
</evidence>
<dbReference type="GO" id="GO:0006355">
    <property type="term" value="P:regulation of DNA-templated transcription"/>
    <property type="evidence" value="ECO:0007669"/>
    <property type="project" value="InterPro"/>
</dbReference>
<organism evidence="1 2">
    <name type="scientific">Phascolarctobacterium succinatutens</name>
    <dbReference type="NCBI Taxonomy" id="626940"/>
    <lineage>
        <taxon>Bacteria</taxon>
        <taxon>Bacillati</taxon>
        <taxon>Bacillota</taxon>
        <taxon>Negativicutes</taxon>
        <taxon>Acidaminococcales</taxon>
        <taxon>Acidaminococcaceae</taxon>
        <taxon>Phascolarctobacterium</taxon>
    </lineage>
</organism>
<dbReference type="RefSeq" id="WP_293823422.1">
    <property type="nucleotide sequence ID" value="NZ_CAUCHG010000006.1"/>
</dbReference>
<reference evidence="1 2" key="1">
    <citation type="journal article" date="2016" name="Nat. Biotechnol.">
        <title>Measurement of bacterial replication rates in microbial communities.</title>
        <authorList>
            <person name="Brown C.T."/>
            <person name="Olm M.R."/>
            <person name="Thomas B.C."/>
            <person name="Banfield J.F."/>
        </authorList>
    </citation>
    <scope>NUCLEOTIDE SEQUENCE [LARGE SCALE GENOMIC DNA]</scope>
    <source>
        <strain evidence="1">46_33</strain>
    </source>
</reference>
<dbReference type="InterPro" id="IPR051404">
    <property type="entry name" value="TA_system_antitoxin"/>
</dbReference>
<accession>A0A1Q6R502</accession>